<reference evidence="1" key="2">
    <citation type="submission" date="2020-11" db="EMBL/GenBank/DDBJ databases">
        <authorList>
            <person name="McCartney M.A."/>
            <person name="Auch B."/>
            <person name="Kono T."/>
            <person name="Mallez S."/>
            <person name="Becker A."/>
            <person name="Gohl D.M."/>
            <person name="Silverstein K.A.T."/>
            <person name="Koren S."/>
            <person name="Bechman K.B."/>
            <person name="Herman A."/>
            <person name="Abrahante J.E."/>
            <person name="Garbe J."/>
        </authorList>
    </citation>
    <scope>NUCLEOTIDE SEQUENCE</scope>
    <source>
        <strain evidence="1">Duluth1</strain>
        <tissue evidence="1">Whole animal</tissue>
    </source>
</reference>
<gene>
    <name evidence="1" type="ORF">DPMN_159390</name>
</gene>
<dbReference type="Proteomes" id="UP000828390">
    <property type="component" value="Unassembled WGS sequence"/>
</dbReference>
<evidence type="ECO:0000313" key="2">
    <source>
        <dbReference type="Proteomes" id="UP000828390"/>
    </source>
</evidence>
<comment type="caution">
    <text evidence="1">The sequence shown here is derived from an EMBL/GenBank/DDBJ whole genome shotgun (WGS) entry which is preliminary data.</text>
</comment>
<sequence length="106" mass="12121">MTMDNRRLWVFKELERLGKCDSVPVNVDDSIPSEKLTTDNGGVTIDVRGCPGGTWYTKPGSDISHFEVVEKRSRSMDFDDWDFGLDFDRFTLEDDSDGCYGYDSDF</sequence>
<organism evidence="1 2">
    <name type="scientific">Dreissena polymorpha</name>
    <name type="common">Zebra mussel</name>
    <name type="synonym">Mytilus polymorpha</name>
    <dbReference type="NCBI Taxonomy" id="45954"/>
    <lineage>
        <taxon>Eukaryota</taxon>
        <taxon>Metazoa</taxon>
        <taxon>Spiralia</taxon>
        <taxon>Lophotrochozoa</taxon>
        <taxon>Mollusca</taxon>
        <taxon>Bivalvia</taxon>
        <taxon>Autobranchia</taxon>
        <taxon>Heteroconchia</taxon>
        <taxon>Euheterodonta</taxon>
        <taxon>Imparidentia</taxon>
        <taxon>Neoheterodontei</taxon>
        <taxon>Myida</taxon>
        <taxon>Dreissenoidea</taxon>
        <taxon>Dreissenidae</taxon>
        <taxon>Dreissena</taxon>
    </lineage>
</organism>
<accession>A0A9D4ELG4</accession>
<proteinExistence type="predicted"/>
<name>A0A9D4ELG4_DREPO</name>
<dbReference type="AlphaFoldDB" id="A0A9D4ELG4"/>
<keyword evidence="2" id="KW-1185">Reference proteome</keyword>
<protein>
    <submittedName>
        <fullName evidence="1">Uncharacterized protein</fullName>
    </submittedName>
</protein>
<evidence type="ECO:0000313" key="1">
    <source>
        <dbReference type="EMBL" id="KAH3781559.1"/>
    </source>
</evidence>
<dbReference type="EMBL" id="JAIWYP010000008">
    <property type="protein sequence ID" value="KAH3781559.1"/>
    <property type="molecule type" value="Genomic_DNA"/>
</dbReference>
<reference evidence="1" key="1">
    <citation type="journal article" date="2019" name="bioRxiv">
        <title>The Genome of the Zebra Mussel, Dreissena polymorpha: A Resource for Invasive Species Research.</title>
        <authorList>
            <person name="McCartney M.A."/>
            <person name="Auch B."/>
            <person name="Kono T."/>
            <person name="Mallez S."/>
            <person name="Zhang Y."/>
            <person name="Obille A."/>
            <person name="Becker A."/>
            <person name="Abrahante J.E."/>
            <person name="Garbe J."/>
            <person name="Badalamenti J.P."/>
            <person name="Herman A."/>
            <person name="Mangelson H."/>
            <person name="Liachko I."/>
            <person name="Sullivan S."/>
            <person name="Sone E.D."/>
            <person name="Koren S."/>
            <person name="Silverstein K.A.T."/>
            <person name="Beckman K.B."/>
            <person name="Gohl D.M."/>
        </authorList>
    </citation>
    <scope>NUCLEOTIDE SEQUENCE</scope>
    <source>
        <strain evidence="1">Duluth1</strain>
        <tissue evidence="1">Whole animal</tissue>
    </source>
</reference>